<protein>
    <recommendedName>
        <fullName evidence="13">Polygalacturonase</fullName>
    </recommendedName>
</protein>
<evidence type="ECO:0000256" key="4">
    <source>
        <dbReference type="ARBA" id="ARBA00022525"/>
    </source>
</evidence>
<evidence type="ECO:0008006" key="13">
    <source>
        <dbReference type="Google" id="ProtNLM"/>
    </source>
</evidence>
<feature type="signal peptide" evidence="10">
    <location>
        <begin position="1"/>
        <end position="25"/>
    </location>
</feature>
<feature type="region of interest" description="Disordered" evidence="9">
    <location>
        <begin position="31"/>
        <end position="122"/>
    </location>
</feature>
<evidence type="ECO:0000256" key="2">
    <source>
        <dbReference type="ARBA" id="ARBA00008834"/>
    </source>
</evidence>
<dbReference type="Gramene" id="TRITD1Av1G221520.3">
    <property type="protein sequence ID" value="TRITD1Av1G221520.3"/>
    <property type="gene ID" value="TRITD1Av1G221520"/>
</dbReference>
<evidence type="ECO:0000313" key="11">
    <source>
        <dbReference type="EMBL" id="VAH11238.1"/>
    </source>
</evidence>
<dbReference type="InterPro" id="IPR012334">
    <property type="entry name" value="Pectin_lyas_fold"/>
</dbReference>
<dbReference type="SMART" id="SM00710">
    <property type="entry name" value="PbH1"/>
    <property type="match status" value="5"/>
</dbReference>
<keyword evidence="7" id="KW-0961">Cell wall biogenesis/degradation</keyword>
<accession>A0A9R0QJP1</accession>
<dbReference type="EMBL" id="LT934111">
    <property type="protein sequence ID" value="VAH11238.1"/>
    <property type="molecule type" value="Genomic_DNA"/>
</dbReference>
<dbReference type="Pfam" id="PF00295">
    <property type="entry name" value="Glyco_hydro_28"/>
    <property type="match status" value="1"/>
</dbReference>
<sequence>MSKGLAVLLLLISLALSSGVGLCEARSLKHWRQDRGPSSSSMFTRKGKGKGESGGSRSHRQYGRGHQSPAMPTPPPSPGGGNGHQSPAMPAPPSPGGGNGHASPSPPPPQAPPSPPPEAPSQGMVFSVVAFGARGDGVTDDTQAFEAAWAAACKVEASTVLVPPELEFLVGPISFSGPNCKPNTIFQLDGTISAKIGARAWGSGLLQWLEFTKLNGISIQGSGVINGQGKEWWTYSDSDDDDDDDMDSYTDQELEKMPQIKPTALRFYGSSNVRVTGISIINSPQCHLKFDSCQGVMVHNLTISSPENSPNTDGIHLQNSKDVNIHHTDLACGDDCISIQTGCSDVNIHNVNCGPGHGISIGGLGRYNTKACVSNITVRDVNMFKTMTGVRIKTWQGGSGLVQGIRFSNIHMSEVQTPIMIDQFYCDKTSCTNQSSAVAVSGVQYENIRGTFTIKPAQFACSDSSPCSEITLTGIQLRPLIVPQYHTCSSPFCWEAFGELYTPTIPPISCLQLGKPAGNRVLSDHDQC</sequence>
<evidence type="ECO:0000256" key="1">
    <source>
        <dbReference type="ARBA" id="ARBA00004191"/>
    </source>
</evidence>
<keyword evidence="5 8" id="KW-0378">Hydrolase</keyword>
<evidence type="ECO:0000256" key="10">
    <source>
        <dbReference type="SAM" id="SignalP"/>
    </source>
</evidence>
<keyword evidence="10" id="KW-0732">Signal</keyword>
<comment type="subcellular location">
    <subcellularLocation>
        <location evidence="1">Secreted</location>
        <location evidence="1">Cell wall</location>
    </subcellularLocation>
</comment>
<keyword evidence="3" id="KW-0134">Cell wall</keyword>
<feature type="chain" id="PRO_5040476411" description="Polygalacturonase" evidence="10">
    <location>
        <begin position="26"/>
        <end position="528"/>
    </location>
</feature>
<dbReference type="InterPro" id="IPR006626">
    <property type="entry name" value="PbH1"/>
</dbReference>
<evidence type="ECO:0000256" key="6">
    <source>
        <dbReference type="ARBA" id="ARBA00023295"/>
    </source>
</evidence>
<dbReference type="AlphaFoldDB" id="A0A9R0QJP1"/>
<reference evidence="11 12" key="1">
    <citation type="submission" date="2017-09" db="EMBL/GenBank/DDBJ databases">
        <authorList>
            <consortium name="International Durum Wheat Genome Sequencing Consortium (IDWGSC)"/>
            <person name="Milanesi L."/>
        </authorList>
    </citation>
    <scope>NUCLEOTIDE SEQUENCE [LARGE SCALE GENOMIC DNA]</scope>
    <source>
        <strain evidence="12">cv. Svevo</strain>
    </source>
</reference>
<feature type="compositionally biased region" description="Pro residues" evidence="9">
    <location>
        <begin position="104"/>
        <end position="119"/>
    </location>
</feature>
<keyword evidence="6 8" id="KW-0326">Glycosidase</keyword>
<evidence type="ECO:0000256" key="8">
    <source>
        <dbReference type="RuleBase" id="RU361169"/>
    </source>
</evidence>
<dbReference type="GO" id="GO:0004650">
    <property type="term" value="F:polygalacturonase activity"/>
    <property type="evidence" value="ECO:0007669"/>
    <property type="project" value="InterPro"/>
</dbReference>
<dbReference type="GO" id="GO:0005975">
    <property type="term" value="P:carbohydrate metabolic process"/>
    <property type="evidence" value="ECO:0007669"/>
    <property type="project" value="InterPro"/>
</dbReference>
<evidence type="ECO:0000256" key="9">
    <source>
        <dbReference type="SAM" id="MobiDB-lite"/>
    </source>
</evidence>
<evidence type="ECO:0000256" key="5">
    <source>
        <dbReference type="ARBA" id="ARBA00022801"/>
    </source>
</evidence>
<evidence type="ECO:0000313" key="12">
    <source>
        <dbReference type="Proteomes" id="UP000324705"/>
    </source>
</evidence>
<gene>
    <name evidence="11" type="ORF">TRITD_1Av1G221520</name>
</gene>
<comment type="similarity">
    <text evidence="2 8">Belongs to the glycosyl hydrolase 28 family.</text>
</comment>
<dbReference type="FunFam" id="2.160.20.10:FF:000019">
    <property type="entry name" value="polygalacturonase At1g48100"/>
    <property type="match status" value="1"/>
</dbReference>
<dbReference type="PANTHER" id="PTHR31375">
    <property type="match status" value="1"/>
</dbReference>
<dbReference type="InterPro" id="IPR011050">
    <property type="entry name" value="Pectin_lyase_fold/virulence"/>
</dbReference>
<keyword evidence="12" id="KW-1185">Reference proteome</keyword>
<evidence type="ECO:0000256" key="7">
    <source>
        <dbReference type="ARBA" id="ARBA00023316"/>
    </source>
</evidence>
<dbReference type="Gene3D" id="2.160.20.10">
    <property type="entry name" value="Single-stranded right-handed beta-helix, Pectin lyase-like"/>
    <property type="match status" value="1"/>
</dbReference>
<evidence type="ECO:0000256" key="3">
    <source>
        <dbReference type="ARBA" id="ARBA00022512"/>
    </source>
</evidence>
<proteinExistence type="inferred from homology"/>
<keyword evidence="4" id="KW-0964">Secreted</keyword>
<organism evidence="11 12">
    <name type="scientific">Triticum turgidum subsp. durum</name>
    <name type="common">Durum wheat</name>
    <name type="synonym">Triticum durum</name>
    <dbReference type="NCBI Taxonomy" id="4567"/>
    <lineage>
        <taxon>Eukaryota</taxon>
        <taxon>Viridiplantae</taxon>
        <taxon>Streptophyta</taxon>
        <taxon>Embryophyta</taxon>
        <taxon>Tracheophyta</taxon>
        <taxon>Spermatophyta</taxon>
        <taxon>Magnoliopsida</taxon>
        <taxon>Liliopsida</taxon>
        <taxon>Poales</taxon>
        <taxon>Poaceae</taxon>
        <taxon>BOP clade</taxon>
        <taxon>Pooideae</taxon>
        <taxon>Triticodae</taxon>
        <taxon>Triticeae</taxon>
        <taxon>Triticinae</taxon>
        <taxon>Triticum</taxon>
    </lineage>
</organism>
<dbReference type="GO" id="GO:0071555">
    <property type="term" value="P:cell wall organization"/>
    <property type="evidence" value="ECO:0007669"/>
    <property type="project" value="UniProtKB-KW"/>
</dbReference>
<dbReference type="InterPro" id="IPR000743">
    <property type="entry name" value="Glyco_hydro_28"/>
</dbReference>
<dbReference type="SUPFAM" id="SSF51126">
    <property type="entry name" value="Pectin lyase-like"/>
    <property type="match status" value="1"/>
</dbReference>
<name>A0A9R0QJP1_TRITD</name>
<dbReference type="Proteomes" id="UP000324705">
    <property type="component" value="Chromosome 1A"/>
</dbReference>